<gene>
    <name evidence="2" type="ORF">JTE90_017002</name>
</gene>
<evidence type="ECO:0000313" key="2">
    <source>
        <dbReference type="EMBL" id="KAG8171202.1"/>
    </source>
</evidence>
<comment type="caution">
    <text evidence="2">The sequence shown here is derived from an EMBL/GenBank/DDBJ whole genome shotgun (WGS) entry which is preliminary data.</text>
</comment>
<keyword evidence="3" id="KW-1185">Reference proteome</keyword>
<sequence>MSLPQTQTSVKLNRVFFPADFPKAVHLGACCGYGYGRARKLHLSPSDFQGPNRAHRTPQETGALREQAVPIPDVVDDSMGTRTSYKEKDNSSPGSSVDVSEFGLRYRTGPEE</sequence>
<organism evidence="2 3">
    <name type="scientific">Oedothorax gibbosus</name>
    <dbReference type="NCBI Taxonomy" id="931172"/>
    <lineage>
        <taxon>Eukaryota</taxon>
        <taxon>Metazoa</taxon>
        <taxon>Ecdysozoa</taxon>
        <taxon>Arthropoda</taxon>
        <taxon>Chelicerata</taxon>
        <taxon>Arachnida</taxon>
        <taxon>Araneae</taxon>
        <taxon>Araneomorphae</taxon>
        <taxon>Entelegynae</taxon>
        <taxon>Araneoidea</taxon>
        <taxon>Linyphiidae</taxon>
        <taxon>Erigoninae</taxon>
        <taxon>Oedothorax</taxon>
    </lineage>
</organism>
<accession>A0AAV6THN5</accession>
<reference evidence="2 3" key="1">
    <citation type="journal article" date="2022" name="Nat. Ecol. Evol.">
        <title>A masculinizing supergene underlies an exaggerated male reproductive morph in a spider.</title>
        <authorList>
            <person name="Hendrickx F."/>
            <person name="De Corte Z."/>
            <person name="Sonet G."/>
            <person name="Van Belleghem S.M."/>
            <person name="Kostlbacher S."/>
            <person name="Vangestel C."/>
        </authorList>
    </citation>
    <scope>NUCLEOTIDE SEQUENCE [LARGE SCALE GENOMIC DNA]</scope>
    <source>
        <strain evidence="2">W744_W776</strain>
    </source>
</reference>
<evidence type="ECO:0000313" key="3">
    <source>
        <dbReference type="Proteomes" id="UP000827092"/>
    </source>
</evidence>
<evidence type="ECO:0000256" key="1">
    <source>
        <dbReference type="SAM" id="MobiDB-lite"/>
    </source>
</evidence>
<feature type="region of interest" description="Disordered" evidence="1">
    <location>
        <begin position="43"/>
        <end position="112"/>
    </location>
</feature>
<protein>
    <submittedName>
        <fullName evidence="2">Uncharacterized protein</fullName>
    </submittedName>
</protein>
<dbReference type="AlphaFoldDB" id="A0AAV6THN5"/>
<dbReference type="Proteomes" id="UP000827092">
    <property type="component" value="Unassembled WGS sequence"/>
</dbReference>
<name>A0AAV6THN5_9ARAC</name>
<dbReference type="EMBL" id="JAFNEN010004303">
    <property type="protein sequence ID" value="KAG8171202.1"/>
    <property type="molecule type" value="Genomic_DNA"/>
</dbReference>
<proteinExistence type="predicted"/>